<evidence type="ECO:0000256" key="9">
    <source>
        <dbReference type="ARBA" id="ARBA00022840"/>
    </source>
</evidence>
<evidence type="ECO:0000313" key="20">
    <source>
        <dbReference type="Proteomes" id="UP001321786"/>
    </source>
</evidence>
<evidence type="ECO:0000256" key="11">
    <source>
        <dbReference type="ARBA" id="ARBA00023157"/>
    </source>
</evidence>
<dbReference type="GO" id="GO:0006260">
    <property type="term" value="P:DNA replication"/>
    <property type="evidence" value="ECO:0007669"/>
    <property type="project" value="UniProtKB-KW"/>
</dbReference>
<evidence type="ECO:0000259" key="18">
    <source>
        <dbReference type="PROSITE" id="PS51161"/>
    </source>
</evidence>
<dbReference type="Pfam" id="PF03477">
    <property type="entry name" value="ATP-cone"/>
    <property type="match status" value="1"/>
</dbReference>
<dbReference type="GO" id="GO:0004748">
    <property type="term" value="F:ribonucleoside-diphosphate reductase activity, thioredoxin disulfide as acceptor"/>
    <property type="evidence" value="ECO:0007669"/>
    <property type="project" value="InterPro"/>
</dbReference>
<comment type="similarity">
    <text evidence="2">Belongs to the class II ribonucleoside-triphosphate reductase family.</text>
</comment>
<dbReference type="InterPro" id="IPR013345">
    <property type="entry name" value="RTP_Rdtase_AdoCbl-dep"/>
</dbReference>
<dbReference type="GO" id="GO:0005524">
    <property type="term" value="F:ATP binding"/>
    <property type="evidence" value="ECO:0007669"/>
    <property type="project" value="UniProtKB-UniRule"/>
</dbReference>
<name>A0AAU9EH84_9FIRM</name>
<organism evidence="19 20">
    <name type="scientific">Helicovermis profundi</name>
    <dbReference type="NCBI Taxonomy" id="3065157"/>
    <lineage>
        <taxon>Bacteria</taxon>
        <taxon>Bacillati</taxon>
        <taxon>Bacillota</taxon>
        <taxon>Clostridia</taxon>
        <taxon>Helicovermis</taxon>
    </lineage>
</organism>
<dbReference type="InterPro" id="IPR040763">
    <property type="entry name" value="RNR_alpha_hel"/>
</dbReference>
<evidence type="ECO:0000313" key="19">
    <source>
        <dbReference type="EMBL" id="BEP30167.1"/>
    </source>
</evidence>
<evidence type="ECO:0000256" key="3">
    <source>
        <dbReference type="ARBA" id="ARBA00012275"/>
    </source>
</evidence>
<dbReference type="Gene3D" id="3.90.1390.10">
    <property type="entry name" value="b-12 dependent (class ii) ribonucleotide reductase, chain A, domain 3"/>
    <property type="match status" value="1"/>
</dbReference>
<evidence type="ECO:0000256" key="7">
    <source>
        <dbReference type="ARBA" id="ARBA00022705"/>
    </source>
</evidence>
<dbReference type="Pfam" id="PF21995">
    <property type="entry name" value="RNR-II_ins_dom"/>
    <property type="match status" value="1"/>
</dbReference>
<keyword evidence="10" id="KW-0560">Oxidoreductase</keyword>
<feature type="disulfide bond" description="Redox-active" evidence="16">
    <location>
        <begin position="201"/>
        <end position="486"/>
    </location>
</feature>
<evidence type="ECO:0000256" key="6">
    <source>
        <dbReference type="ARBA" id="ARBA00022628"/>
    </source>
</evidence>
<evidence type="ECO:0000256" key="8">
    <source>
        <dbReference type="ARBA" id="ARBA00022741"/>
    </source>
</evidence>
<dbReference type="GO" id="GO:0031419">
    <property type="term" value="F:cobalamin binding"/>
    <property type="evidence" value="ECO:0007669"/>
    <property type="project" value="UniProtKB-KW"/>
</dbReference>
<keyword evidence="5" id="KW-0021">Allosteric enzyme</keyword>
<proteinExistence type="inferred from homology"/>
<evidence type="ECO:0000256" key="1">
    <source>
        <dbReference type="ARBA" id="ARBA00001922"/>
    </source>
</evidence>
<dbReference type="Gene3D" id="3.20.70.20">
    <property type="match status" value="1"/>
</dbReference>
<keyword evidence="6" id="KW-0846">Cobalamin</keyword>
<evidence type="ECO:0000256" key="10">
    <source>
        <dbReference type="ARBA" id="ARBA00023002"/>
    </source>
</evidence>
<dbReference type="PANTHER" id="PTHR43371:SF1">
    <property type="entry name" value="RIBONUCLEOSIDE-DIPHOSPHATE REDUCTASE"/>
    <property type="match status" value="1"/>
</dbReference>
<evidence type="ECO:0000256" key="5">
    <source>
        <dbReference type="ARBA" id="ARBA00022533"/>
    </source>
</evidence>
<evidence type="ECO:0000256" key="14">
    <source>
        <dbReference type="ARBA" id="ARBA00048987"/>
    </source>
</evidence>
<keyword evidence="11 16" id="KW-1015">Disulfide bond</keyword>
<keyword evidence="7" id="KW-0235">DNA replication</keyword>
<dbReference type="NCBIfam" id="TIGR02505">
    <property type="entry name" value="RTPR"/>
    <property type="match status" value="1"/>
</dbReference>
<accession>A0AAU9EH84</accession>
<dbReference type="EC" id="1.17.4.2" evidence="3"/>
<evidence type="ECO:0000256" key="12">
    <source>
        <dbReference type="ARBA" id="ARBA00023284"/>
    </source>
</evidence>
<dbReference type="RefSeq" id="WP_338535766.1">
    <property type="nucleotide sequence ID" value="NZ_AP028654.1"/>
</dbReference>
<dbReference type="SUPFAM" id="SSF51998">
    <property type="entry name" value="PFL-like glycyl radical enzymes"/>
    <property type="match status" value="1"/>
</dbReference>
<dbReference type="Gene3D" id="3.30.1620.10">
    <property type="entry name" value="b-12 dependent (class ii) ribonucleotide reductase, Chain A, Domain 2"/>
    <property type="match status" value="1"/>
</dbReference>
<dbReference type="GO" id="GO:0008998">
    <property type="term" value="F:ribonucleoside-triphosphate reductase (thioredoxin) activity"/>
    <property type="evidence" value="ECO:0007669"/>
    <property type="project" value="UniProtKB-EC"/>
</dbReference>
<protein>
    <recommendedName>
        <fullName evidence="4">Adenosylcobalamin-dependent ribonucleoside-triphosphate reductase</fullName>
        <ecNumber evidence="3">1.17.4.2</ecNumber>
    </recommendedName>
</protein>
<dbReference type="InterPro" id="IPR054158">
    <property type="entry name" value="RNR-II_ins_dom"/>
</dbReference>
<dbReference type="PROSITE" id="PS51161">
    <property type="entry name" value="ATP_CONE"/>
    <property type="match status" value="1"/>
</dbReference>
<keyword evidence="9 17" id="KW-0067">ATP-binding</keyword>
<dbReference type="InterPro" id="IPR005144">
    <property type="entry name" value="ATP-cone_dom"/>
</dbReference>
<feature type="active site" evidence="15">
    <location>
        <position position="477"/>
    </location>
</feature>
<dbReference type="InterPro" id="IPR050862">
    <property type="entry name" value="RdRp_reductase_class-2"/>
</dbReference>
<feature type="domain" description="ATP-cone" evidence="18">
    <location>
        <begin position="2"/>
        <end position="92"/>
    </location>
</feature>
<evidence type="ECO:0000256" key="17">
    <source>
        <dbReference type="PROSITE-ProRule" id="PRU00492"/>
    </source>
</evidence>
<dbReference type="AlphaFoldDB" id="A0AAU9EH84"/>
<comment type="cofactor">
    <cofactor evidence="1">
        <name>adenosylcob(III)alamin</name>
        <dbReference type="ChEBI" id="CHEBI:18408"/>
    </cofactor>
</comment>
<keyword evidence="13" id="KW-0170">Cobalt</keyword>
<dbReference type="PANTHER" id="PTHR43371">
    <property type="entry name" value="VITAMIN B12-DEPENDENT RIBONUCLEOTIDE REDUCTASE"/>
    <property type="match status" value="1"/>
</dbReference>
<evidence type="ECO:0000256" key="15">
    <source>
        <dbReference type="PIRSR" id="PIRSR613345-1"/>
    </source>
</evidence>
<reference evidence="19 20" key="1">
    <citation type="submission" date="2023-08" db="EMBL/GenBank/DDBJ databases">
        <title>Helicovermis profunda gen. nov., sp. nov., a novel mesophilic, fermentative bacterium within the Bacillota from a deep-sea hydrothermal vent chimney.</title>
        <authorList>
            <person name="Miyazaki U."/>
            <person name="Mizutani D."/>
            <person name="Hashimoto Y."/>
            <person name="Tame A."/>
            <person name="Sawayama S."/>
            <person name="Miyazaki J."/>
            <person name="Takai K."/>
            <person name="Nakagawa S."/>
        </authorList>
    </citation>
    <scope>NUCLEOTIDE SEQUENCE [LARGE SCALE GENOMIC DNA]</scope>
    <source>
        <strain evidence="19 20">S502</strain>
    </source>
</reference>
<keyword evidence="12" id="KW-0676">Redox-active center</keyword>
<dbReference type="Proteomes" id="UP001321786">
    <property type="component" value="Chromosome"/>
</dbReference>
<keyword evidence="8 17" id="KW-0547">Nucleotide-binding</keyword>
<evidence type="ECO:0000256" key="13">
    <source>
        <dbReference type="ARBA" id="ARBA00023285"/>
    </source>
</evidence>
<dbReference type="EMBL" id="AP028654">
    <property type="protein sequence ID" value="BEP30167.1"/>
    <property type="molecule type" value="Genomic_DNA"/>
</dbReference>
<comment type="catalytic activity">
    <reaction evidence="14">
        <text>a 2'-deoxyribonucleoside 5'-triphosphate + [thioredoxin]-disulfide + H2O = a ribonucleoside 5'-triphosphate + [thioredoxin]-dithiol</text>
        <dbReference type="Rhea" id="RHEA:12701"/>
        <dbReference type="Rhea" id="RHEA-COMP:10698"/>
        <dbReference type="Rhea" id="RHEA-COMP:10700"/>
        <dbReference type="ChEBI" id="CHEBI:15377"/>
        <dbReference type="ChEBI" id="CHEBI:29950"/>
        <dbReference type="ChEBI" id="CHEBI:50058"/>
        <dbReference type="ChEBI" id="CHEBI:61557"/>
        <dbReference type="ChEBI" id="CHEBI:61560"/>
        <dbReference type="EC" id="1.17.4.2"/>
    </reaction>
</comment>
<feature type="active site" evidence="15">
    <location>
        <position position="475"/>
    </location>
</feature>
<gene>
    <name evidence="19" type="primary">nrdJ</name>
    <name evidence="19" type="ORF">HLPR_24980</name>
</gene>
<dbReference type="Pfam" id="PF17975">
    <property type="entry name" value="RNR_Alpha"/>
    <property type="match status" value="1"/>
</dbReference>
<evidence type="ECO:0000256" key="16">
    <source>
        <dbReference type="PIRSR" id="PIRSR613345-2"/>
    </source>
</evidence>
<keyword evidence="20" id="KW-1185">Reference proteome</keyword>
<sequence>MLKVIKRNNASVEFDVKKIVRAIENAMSETKNGTDSKLSNQIGSEILTFLENKEEVSVEDIQDLVEIKLMDSTRKDVAKRYIIYRNEQDKTRSKRKGDSRLLSDEFISTYKHMVSPLKQIGNFVYYRTYSRWLPDEKRREHWWETVRRAVEYNCSLTNSPREEAENLFDNIFNLRQFLSGRTFWVGNTSVAKDYPMANYNCSFQVINDFEAFRDVFYLLMIGSGVGVRILKEDVEKLPKVRSDYELIHKDYSAIPKKEREDSTSLEFFYNNTVKITVGDSKEGWVQSLDFFFKLLYSNEYRNIKTIIVDYDHVRPKGEKLNSFGGTASGHTSLKNMFEKISRTIKKAALRDGATDIYKKIKLRPIDCLDISNIIGENVVVGGVRRTAEIVLVDENDNEAIDAKTSLYKQEEGKWIVDKEIIHRQMSNNSIYYTKKPTRERLHWQIERMRYSGEPAWVNAEAGEKRRTNFNGVNPCGEILLDNKGLCNLTTLNVYAFVKEDGSLDTNGLFKAQRLSARASYRMTTVELEIPAWDAVQKRDRLLGCSLTGWQDMVNATDMSKEEQADLLRKMRDVAKKEAEMYAMELGGPVPLLVTTVKPEGTLSQLPTVSSGVHYSHSPYYIRRVRISADDPLVKVCEELNYPVFPEVGQEIETCTTKVVEFPVKSPLGKTKYDVSAIEQLENYKLFMDNYVDHNCSITIHVRNHEWDEVEEWVWKHWDEVMAVSFLSLDDSFYELLPYESISEEEYYEKLNAMQPFIPSLISKYEKEEIDFDIGNEGCETGACPIR</sequence>
<evidence type="ECO:0000256" key="4">
    <source>
        <dbReference type="ARBA" id="ARBA00021063"/>
    </source>
</evidence>
<dbReference type="KEGG" id="hprf:HLPR_24980"/>
<evidence type="ECO:0000256" key="2">
    <source>
        <dbReference type="ARBA" id="ARBA00005654"/>
    </source>
</evidence>